<organism evidence="1 2">
    <name type="scientific">Halothermothrix orenii (strain H 168 / OCM 544 / DSM 9562)</name>
    <dbReference type="NCBI Taxonomy" id="373903"/>
    <lineage>
        <taxon>Bacteria</taxon>
        <taxon>Bacillati</taxon>
        <taxon>Bacillota</taxon>
        <taxon>Clostridia</taxon>
        <taxon>Halanaerobiales</taxon>
        <taxon>Halothermotrichaceae</taxon>
        <taxon>Halothermothrix</taxon>
    </lineage>
</organism>
<keyword evidence="2" id="KW-1185">Reference proteome</keyword>
<dbReference type="eggNOG" id="COG1277">
    <property type="taxonomic scope" value="Bacteria"/>
</dbReference>
<evidence type="ECO:0000313" key="1">
    <source>
        <dbReference type="EMBL" id="ACL69213.1"/>
    </source>
</evidence>
<dbReference type="AlphaFoldDB" id="B8D1Y6"/>
<dbReference type="EMBL" id="CP001098">
    <property type="protein sequence ID" value="ACL69213.1"/>
    <property type="molecule type" value="Genomic_DNA"/>
</dbReference>
<accession>B8D1Y6</accession>
<dbReference type="STRING" id="373903.Hore_04550"/>
<dbReference type="KEGG" id="hor:Hore_04550"/>
<dbReference type="RefSeq" id="WP_012635401.1">
    <property type="nucleotide sequence ID" value="NC_011899.1"/>
</dbReference>
<protein>
    <submittedName>
        <fullName evidence="1">Uncharacterized protein</fullName>
    </submittedName>
</protein>
<reference evidence="1 2" key="1">
    <citation type="journal article" date="2009" name="PLoS ONE">
        <title>Genome analysis of the anaerobic thermohalophilic bacterium Halothermothrix orenii.</title>
        <authorList>
            <person name="Mavromatis K."/>
            <person name="Ivanova N."/>
            <person name="Anderson I."/>
            <person name="Lykidis A."/>
            <person name="Hooper S.D."/>
            <person name="Sun H."/>
            <person name="Kunin V."/>
            <person name="Lapidus A."/>
            <person name="Hugenholtz P."/>
            <person name="Patel B."/>
            <person name="Kyrpides N.C."/>
        </authorList>
    </citation>
    <scope>NUCLEOTIDE SEQUENCE [LARGE SCALE GENOMIC DNA]</scope>
    <source>
        <strain evidence="2">H 168 / OCM 544 / DSM 9562</strain>
    </source>
</reference>
<dbReference type="HOGENOM" id="CLU_773323_0_0_9"/>
<proteinExistence type="predicted"/>
<name>B8D1Y6_HALOH</name>
<sequence length="358" mass="41907">MKKFFIILLMFVIVVISLLVFQNERMASRLKPPLDEPYLTDIEVSRVREIYRVQTTLGNQVWPGFGDLHIPVLLYNDRYYFIFTEGKPSLLWKPVSRNNDQEITYYRNLVKNPQAFAVKIGDQWAGSFGTLKKANKSYYLGIRSQLPPVLKNLFPYQLATLSDDFYVAAIIHEMFHAFQAEQFPGKFRKAGYVYNVINKYPYHDESIIQLWNKEGEMLARALESSDKKEIVACLSQFIKIREKRRQKLTPELIELEKRIEWLEGLAKYAEMKAYELAAGQGRGTGMINYKKGLPYWQQEIGRLKKLGEVSMGDDFRFYLSGMAQARLLDKLKLDWKKEVMKNDVFLEDIIINYLSKLN</sequence>
<dbReference type="OrthoDB" id="161597at2"/>
<gene>
    <name evidence="1" type="ordered locus">Hore_04550</name>
</gene>
<dbReference type="Proteomes" id="UP000000719">
    <property type="component" value="Chromosome"/>
</dbReference>
<evidence type="ECO:0000313" key="2">
    <source>
        <dbReference type="Proteomes" id="UP000000719"/>
    </source>
</evidence>